<accession>A0A485M3H9</accession>
<keyword evidence="1" id="KW-1133">Transmembrane helix</keyword>
<gene>
    <name evidence="2" type="ORF">SCFA_3540001</name>
</gene>
<evidence type="ECO:0000256" key="1">
    <source>
        <dbReference type="SAM" id="Phobius"/>
    </source>
</evidence>
<keyword evidence="1" id="KW-0812">Transmembrane</keyword>
<feature type="transmembrane region" description="Helical" evidence="1">
    <location>
        <begin position="242"/>
        <end position="262"/>
    </location>
</feature>
<keyword evidence="1" id="KW-0472">Membrane</keyword>
<sequence length="263" mass="28852">MNIRRGRQTAFMTLVVSLLGLAAAFAGLWNENLYKEVYLAGTISEFLIAGSIAQDLVSIPLGFLLAVLSVAFLKRPGYKTFIAILGLTGYFLYGYGLYTMQGQYTAIYLIYLAIFSLSLYSLIWGVTSFDADAVKHYFLPRSLRLPTGVFLAAIVLVLTPIWFNLITADIEKRVPGDTYAVFILDLAVVFPALGIIAAMLWQNNRFGNILAGVALFKVMTICLSVTFGEWFNPYYSGHEPDFAGIAIFAGLTVVSLSLKVAAC</sequence>
<feature type="transmembrane region" description="Helical" evidence="1">
    <location>
        <begin position="80"/>
        <end position="100"/>
    </location>
</feature>
<feature type="transmembrane region" description="Helical" evidence="1">
    <location>
        <begin position="179"/>
        <end position="201"/>
    </location>
</feature>
<evidence type="ECO:0000313" key="2">
    <source>
        <dbReference type="EMBL" id="VFU17110.1"/>
    </source>
</evidence>
<feature type="transmembrane region" description="Helical" evidence="1">
    <location>
        <begin position="208"/>
        <end position="230"/>
    </location>
</feature>
<dbReference type="EMBL" id="CAADRN010000284">
    <property type="protein sequence ID" value="VFU17110.1"/>
    <property type="molecule type" value="Genomic_DNA"/>
</dbReference>
<reference evidence="2" key="1">
    <citation type="submission" date="2019-03" db="EMBL/GenBank/DDBJ databases">
        <authorList>
            <person name="Hao L."/>
        </authorList>
    </citation>
    <scope>NUCLEOTIDE SEQUENCE</scope>
</reference>
<organism evidence="2">
    <name type="scientific">anaerobic digester metagenome</name>
    <dbReference type="NCBI Taxonomy" id="1263854"/>
    <lineage>
        <taxon>unclassified sequences</taxon>
        <taxon>metagenomes</taxon>
        <taxon>ecological metagenomes</taxon>
    </lineage>
</organism>
<feature type="transmembrane region" description="Helical" evidence="1">
    <location>
        <begin position="106"/>
        <end position="127"/>
    </location>
</feature>
<protein>
    <submittedName>
        <fullName evidence="2">Uncharacterized protein</fullName>
    </submittedName>
</protein>
<feature type="transmembrane region" description="Helical" evidence="1">
    <location>
        <begin position="46"/>
        <end position="73"/>
    </location>
</feature>
<name>A0A485M3H9_9ZZZZ</name>
<feature type="transmembrane region" description="Helical" evidence="1">
    <location>
        <begin position="148"/>
        <end position="167"/>
    </location>
</feature>
<proteinExistence type="predicted"/>
<dbReference type="AlphaFoldDB" id="A0A485M3H9"/>